<dbReference type="GO" id="GO:0005829">
    <property type="term" value="C:cytosol"/>
    <property type="evidence" value="ECO:0007669"/>
    <property type="project" value="TreeGrafter"/>
</dbReference>
<dbReference type="InterPro" id="IPR056797">
    <property type="entry name" value="FdhE_central"/>
</dbReference>
<evidence type="ECO:0000256" key="1">
    <source>
        <dbReference type="ARBA" id="ARBA00022490"/>
    </source>
</evidence>
<keyword evidence="5" id="KW-1185">Reference proteome</keyword>
<protein>
    <submittedName>
        <fullName evidence="4">Formate dehydrogenase accessory protein FdhE</fullName>
    </submittedName>
</protein>
<organism evidence="4 5">
    <name type="scientific">Selenomonas montiformis</name>
    <dbReference type="NCBI Taxonomy" id="2652285"/>
    <lineage>
        <taxon>Bacteria</taxon>
        <taxon>Bacillati</taxon>
        <taxon>Bacillota</taxon>
        <taxon>Negativicutes</taxon>
        <taxon>Selenomonadales</taxon>
        <taxon>Selenomonadaceae</taxon>
        <taxon>Selenomonas</taxon>
    </lineage>
</organism>
<name>A0A6I2UWH9_9FIRM</name>
<dbReference type="EMBL" id="VUNL01000012">
    <property type="protein sequence ID" value="MSV25587.1"/>
    <property type="molecule type" value="Genomic_DNA"/>
</dbReference>
<dbReference type="Pfam" id="PF24859">
    <property type="entry name" value="FdhE_central"/>
    <property type="match status" value="1"/>
</dbReference>
<dbReference type="Proteomes" id="UP000430222">
    <property type="component" value="Unassembled WGS sequence"/>
</dbReference>
<gene>
    <name evidence="4" type="primary">fdhE</name>
    <name evidence="4" type="ORF">FYJ78_10510</name>
</gene>
<feature type="domain" description="FdhE C-terminal" evidence="3">
    <location>
        <begin position="209"/>
        <end position="280"/>
    </location>
</feature>
<feature type="domain" description="FdhE central" evidence="2">
    <location>
        <begin position="171"/>
        <end position="208"/>
    </location>
</feature>
<sequence>MNPVKESMMDEYLKKHPYLKETAKLYLGMEKILSEQVAPVSLPEPQELAGLVRDGLPLLQQAQLQQTVVKVAAVELSDVLAAMEALEAPAPMKTALQDWKIWADEAELSEIQQCFGWLLRQEDTEIHAFAEAARLNEALVRFLGWQIIRALLPDGIKAPEIWAQADWSRPYCPVCGRPPVLAQLRRQQEGHARYLVCDGCHTMWRAARVGCVYCGNQDLKTIHILEAEEEPAMRLDVCDRCHVYLKTCREEGGEEIYLRDWATIHLDLLGEEKGLHKKGSIMLANS</sequence>
<dbReference type="Pfam" id="PF24860">
    <property type="entry name" value="FdhE_C"/>
    <property type="match status" value="1"/>
</dbReference>
<keyword evidence="1" id="KW-0963">Cytoplasm</keyword>
<evidence type="ECO:0000313" key="5">
    <source>
        <dbReference type="Proteomes" id="UP000430222"/>
    </source>
</evidence>
<dbReference type="RefSeq" id="WP_154621344.1">
    <property type="nucleotide sequence ID" value="NZ_VUNL01000012.1"/>
</dbReference>
<dbReference type="InterPro" id="IPR006452">
    <property type="entry name" value="Formate_DH_accessory"/>
</dbReference>
<accession>A0A6I2UWH9</accession>
<reference evidence="4 5" key="1">
    <citation type="submission" date="2019-08" db="EMBL/GenBank/DDBJ databases">
        <title>In-depth cultivation of the pig gut microbiome towards novel bacterial diversity and tailored functional studies.</title>
        <authorList>
            <person name="Wylensek D."/>
            <person name="Hitch T.C.A."/>
            <person name="Clavel T."/>
        </authorList>
    </citation>
    <scope>NUCLEOTIDE SEQUENCE [LARGE SCALE GENOMIC DNA]</scope>
    <source>
        <strain evidence="5">WCA-380-WT-3B3</strain>
    </source>
</reference>
<proteinExistence type="predicted"/>
<dbReference type="PANTHER" id="PTHR37689">
    <property type="entry name" value="PROTEIN FDHE"/>
    <property type="match status" value="1"/>
</dbReference>
<dbReference type="Gene3D" id="3.90.1670.10">
    <property type="entry name" value="FdhE-like domain"/>
    <property type="match status" value="1"/>
</dbReference>
<evidence type="ECO:0000259" key="2">
    <source>
        <dbReference type="Pfam" id="PF24859"/>
    </source>
</evidence>
<dbReference type="SUPFAM" id="SSF144020">
    <property type="entry name" value="FdhE-like"/>
    <property type="match status" value="1"/>
</dbReference>
<evidence type="ECO:0000259" key="3">
    <source>
        <dbReference type="Pfam" id="PF24860"/>
    </source>
</evidence>
<dbReference type="CDD" id="cd16341">
    <property type="entry name" value="FdhE"/>
    <property type="match status" value="1"/>
</dbReference>
<dbReference type="GO" id="GO:0008199">
    <property type="term" value="F:ferric iron binding"/>
    <property type="evidence" value="ECO:0007669"/>
    <property type="project" value="TreeGrafter"/>
</dbReference>
<dbReference type="PANTHER" id="PTHR37689:SF1">
    <property type="entry name" value="PROTEIN FDHE"/>
    <property type="match status" value="1"/>
</dbReference>
<comment type="caution">
    <text evidence="4">The sequence shown here is derived from an EMBL/GenBank/DDBJ whole genome shotgun (WGS) entry which is preliminary data.</text>
</comment>
<evidence type="ECO:0000313" key="4">
    <source>
        <dbReference type="EMBL" id="MSV25587.1"/>
    </source>
</evidence>
<dbReference type="InterPro" id="IPR056796">
    <property type="entry name" value="FdhE_C"/>
</dbReference>
<dbReference type="InterPro" id="IPR024064">
    <property type="entry name" value="FdhE-like_sf"/>
</dbReference>
<dbReference type="AlphaFoldDB" id="A0A6I2UWH9"/>
<dbReference type="GO" id="GO:0051604">
    <property type="term" value="P:protein maturation"/>
    <property type="evidence" value="ECO:0007669"/>
    <property type="project" value="TreeGrafter"/>
</dbReference>